<name>A0ABM5P9X2_BIBTR</name>
<accession>A0ABM5P9X2</accession>
<dbReference type="Proteomes" id="UP000019092">
    <property type="component" value="Chromosome"/>
</dbReference>
<evidence type="ECO:0000313" key="1">
    <source>
        <dbReference type="EMBL" id="AHG83104.1"/>
    </source>
</evidence>
<proteinExistence type="predicted"/>
<keyword evidence="2" id="KW-1185">Reference proteome</keyword>
<evidence type="ECO:0000313" key="2">
    <source>
        <dbReference type="Proteomes" id="UP000019092"/>
    </source>
</evidence>
<sequence length="48" mass="5472">MNKASQMAHTNKVRYYEKSRCIGKLFGFKTTTSNQTAHCRNLPLIGLL</sequence>
<organism evidence="1 2">
    <name type="scientific">Bibersteinia trehalosi USDA-ARS-USMARC-189</name>
    <dbReference type="NCBI Taxonomy" id="1263831"/>
    <lineage>
        <taxon>Bacteria</taxon>
        <taxon>Pseudomonadati</taxon>
        <taxon>Pseudomonadota</taxon>
        <taxon>Gammaproteobacteria</taxon>
        <taxon>Pasteurellales</taxon>
        <taxon>Pasteurellaceae</taxon>
        <taxon>Bibersteinia</taxon>
    </lineage>
</organism>
<reference evidence="1 2" key="1">
    <citation type="submission" date="2013-12" db="EMBL/GenBank/DDBJ databases">
        <title>Annotation of the Bibersteinia trehalosi USDA-ARS-USMARC-189 complete genome.</title>
        <authorList>
            <person name="Harhay G.P."/>
            <person name="McVey S."/>
            <person name="Clawson M.L."/>
            <person name="Bono J."/>
            <person name="Heaton M.P."/>
            <person name="Chitko-Mckown C.G."/>
            <person name="Harhay D.M."/>
            <person name="Smith T.P.L."/>
        </authorList>
    </citation>
    <scope>NUCLEOTIDE SEQUENCE [LARGE SCALE GENOMIC DNA]</scope>
    <source>
        <strain evidence="1 2">USDA-ARS-USMARC-189</strain>
    </source>
</reference>
<protein>
    <submittedName>
        <fullName evidence="1">Uncharacterized protein</fullName>
    </submittedName>
</protein>
<dbReference type="EMBL" id="CP006955">
    <property type="protein sequence ID" value="AHG83104.1"/>
    <property type="molecule type" value="Genomic_DNA"/>
</dbReference>
<gene>
    <name evidence="1" type="ORF">F543_2400</name>
</gene>